<proteinExistence type="predicted"/>
<keyword evidence="3" id="KW-1185">Reference proteome</keyword>
<dbReference type="EMBL" id="CAACVG010006919">
    <property type="protein sequence ID" value="VEN42569.1"/>
    <property type="molecule type" value="Genomic_DNA"/>
</dbReference>
<accession>A0A653C647</accession>
<dbReference type="OrthoDB" id="10411120at2759"/>
<protein>
    <submittedName>
        <fullName evidence="2">Uncharacterized protein</fullName>
    </submittedName>
</protein>
<dbReference type="Proteomes" id="UP000410492">
    <property type="component" value="Unassembled WGS sequence"/>
</dbReference>
<name>A0A653C647_CALMS</name>
<evidence type="ECO:0000256" key="1">
    <source>
        <dbReference type="SAM" id="MobiDB-lite"/>
    </source>
</evidence>
<gene>
    <name evidence="2" type="ORF">CALMAC_LOCUS6008</name>
</gene>
<reference evidence="2 3" key="1">
    <citation type="submission" date="2019-01" db="EMBL/GenBank/DDBJ databases">
        <authorList>
            <person name="Sayadi A."/>
        </authorList>
    </citation>
    <scope>NUCLEOTIDE SEQUENCE [LARGE SCALE GENOMIC DNA]</scope>
</reference>
<sequence>MPYLKAVCPSRFDSRILTVWYLGGTPFDGTFLQNCLYQPRLPLFHGMQGLKTTCHEPITQNVTSPRPRKANQEQTSSHERSSNEGYLPVTVSVEQRPIYKACQHSECRVHAQHDGTLGGTQAQMTERASENQAIVQRHRDCNELKKNNSHEYPFQIFMFSFCTCIF</sequence>
<evidence type="ECO:0000313" key="2">
    <source>
        <dbReference type="EMBL" id="VEN42569.1"/>
    </source>
</evidence>
<evidence type="ECO:0000313" key="3">
    <source>
        <dbReference type="Proteomes" id="UP000410492"/>
    </source>
</evidence>
<organism evidence="2 3">
    <name type="scientific">Callosobruchus maculatus</name>
    <name type="common">Southern cowpea weevil</name>
    <name type="synonym">Pulse bruchid</name>
    <dbReference type="NCBI Taxonomy" id="64391"/>
    <lineage>
        <taxon>Eukaryota</taxon>
        <taxon>Metazoa</taxon>
        <taxon>Ecdysozoa</taxon>
        <taxon>Arthropoda</taxon>
        <taxon>Hexapoda</taxon>
        <taxon>Insecta</taxon>
        <taxon>Pterygota</taxon>
        <taxon>Neoptera</taxon>
        <taxon>Endopterygota</taxon>
        <taxon>Coleoptera</taxon>
        <taxon>Polyphaga</taxon>
        <taxon>Cucujiformia</taxon>
        <taxon>Chrysomeloidea</taxon>
        <taxon>Chrysomelidae</taxon>
        <taxon>Bruchinae</taxon>
        <taxon>Bruchini</taxon>
        <taxon>Callosobruchus</taxon>
    </lineage>
</organism>
<feature type="region of interest" description="Disordered" evidence="1">
    <location>
        <begin position="58"/>
        <end position="87"/>
    </location>
</feature>
<dbReference type="AlphaFoldDB" id="A0A653C647"/>